<reference evidence="2 3" key="1">
    <citation type="submission" date="2024-09" db="EMBL/GenBank/DDBJ databases">
        <authorList>
            <person name="Sun Q."/>
            <person name="Mori K."/>
        </authorList>
    </citation>
    <scope>NUCLEOTIDE SEQUENCE [LARGE SCALE GENOMIC DNA]</scope>
    <source>
        <strain evidence="2 3">CCM 7609</strain>
    </source>
</reference>
<proteinExistence type="predicted"/>
<dbReference type="EMBL" id="JBHMFI010000001">
    <property type="protein sequence ID" value="MFB9069679.1"/>
    <property type="molecule type" value="Genomic_DNA"/>
</dbReference>
<feature type="compositionally biased region" description="Basic and acidic residues" evidence="1">
    <location>
        <begin position="52"/>
        <end position="75"/>
    </location>
</feature>
<sequence length="143" mass="16122">MWIRGLFHSRRQAAGARNPCGSRPAGPPQWSCAHRFPTTAGHRVRAPEALEDWCRPGHPEGHRGSCGPCRRDRGSSHAGGLPVPDRRPRSHPARSRVRRSARAGSRVAGCPRWPEEPRPAPDRWTRPRCWPASQRCTAIRWPR</sequence>
<name>A0ABV5FT84_9MICC</name>
<feature type="region of interest" description="Disordered" evidence="1">
    <location>
        <begin position="1"/>
        <end position="28"/>
    </location>
</feature>
<evidence type="ECO:0000313" key="2">
    <source>
        <dbReference type="EMBL" id="MFB9069679.1"/>
    </source>
</evidence>
<accession>A0ABV5FT84</accession>
<evidence type="ECO:0000256" key="1">
    <source>
        <dbReference type="SAM" id="MobiDB-lite"/>
    </source>
</evidence>
<dbReference type="Proteomes" id="UP001589575">
    <property type="component" value="Unassembled WGS sequence"/>
</dbReference>
<feature type="region of interest" description="Disordered" evidence="1">
    <location>
        <begin position="52"/>
        <end position="127"/>
    </location>
</feature>
<feature type="compositionally biased region" description="Basic residues" evidence="1">
    <location>
        <begin position="88"/>
        <end position="101"/>
    </location>
</feature>
<keyword evidence="3" id="KW-1185">Reference proteome</keyword>
<feature type="compositionally biased region" description="Basic and acidic residues" evidence="1">
    <location>
        <begin position="113"/>
        <end position="125"/>
    </location>
</feature>
<organism evidence="2 3">
    <name type="scientific">Citricoccus parietis</name>
    <dbReference type="NCBI Taxonomy" id="592307"/>
    <lineage>
        <taxon>Bacteria</taxon>
        <taxon>Bacillati</taxon>
        <taxon>Actinomycetota</taxon>
        <taxon>Actinomycetes</taxon>
        <taxon>Micrococcales</taxon>
        <taxon>Micrococcaceae</taxon>
        <taxon>Citricoccus</taxon>
    </lineage>
</organism>
<gene>
    <name evidence="2" type="ORF">ACFFX0_00050</name>
</gene>
<evidence type="ECO:0000313" key="3">
    <source>
        <dbReference type="Proteomes" id="UP001589575"/>
    </source>
</evidence>
<protein>
    <submittedName>
        <fullName evidence="2">Uncharacterized protein</fullName>
    </submittedName>
</protein>
<comment type="caution">
    <text evidence="2">The sequence shown here is derived from an EMBL/GenBank/DDBJ whole genome shotgun (WGS) entry which is preliminary data.</text>
</comment>